<dbReference type="InterPro" id="IPR008473">
    <property type="entry name" value="Phage_holin_3_7"/>
</dbReference>
<feature type="transmembrane region" description="Helical" evidence="1">
    <location>
        <begin position="6"/>
        <end position="22"/>
    </location>
</feature>
<proteinExistence type="predicted"/>
<evidence type="ECO:0000313" key="3">
    <source>
        <dbReference type="Proteomes" id="UP001222680"/>
    </source>
</evidence>
<gene>
    <name evidence="2" type="ORF">MAY91_03000</name>
</gene>
<dbReference type="RefSeq" id="WP_015872362.1">
    <property type="nucleotide sequence ID" value="NZ_CM125427.1"/>
</dbReference>
<feature type="transmembrane region" description="Helical" evidence="1">
    <location>
        <begin position="34"/>
        <end position="59"/>
    </location>
</feature>
<dbReference type="EMBL" id="CP092014">
    <property type="protein sequence ID" value="WFN97098.1"/>
    <property type="molecule type" value="Genomic_DNA"/>
</dbReference>
<dbReference type="GeneID" id="69539991"/>
<name>A0ABY8GIG9_EDWIC</name>
<dbReference type="Proteomes" id="UP001222680">
    <property type="component" value="Chromosome"/>
</dbReference>
<sequence>MNVILTLNAIICLMITVRLFLYRRAHDSVYRPLYSWLAWLLMCSTASVTVLICFSLYHYVFVAEAAINAVLLICLTTSRGNLASLIMSPRHHKEARHDTYTHP</sequence>
<accession>A0ABY8GIG9</accession>
<dbReference type="Pfam" id="PF05449">
    <property type="entry name" value="Phage_holin_3_7"/>
    <property type="match status" value="1"/>
</dbReference>
<keyword evidence="3" id="KW-1185">Reference proteome</keyword>
<protein>
    <submittedName>
        <fullName evidence="2">Phage holin family protein</fullName>
    </submittedName>
</protein>
<keyword evidence="1" id="KW-1133">Transmembrane helix</keyword>
<evidence type="ECO:0000313" key="2">
    <source>
        <dbReference type="EMBL" id="WFN97098.1"/>
    </source>
</evidence>
<evidence type="ECO:0000256" key="1">
    <source>
        <dbReference type="SAM" id="Phobius"/>
    </source>
</evidence>
<reference evidence="2 3" key="1">
    <citation type="submission" date="2022-02" db="EMBL/GenBank/DDBJ databases">
        <title>Phenotypic, genotypic and serological characterization of Edwardsiella ictaluri from catfish and ornamental fish species.</title>
        <authorList>
            <person name="Rose D."/>
            <person name="Tekedar H.C."/>
            <person name="Waldbieser G.C."/>
            <person name="Aarattuthodi S."/>
            <person name="Griffin M.J."/>
        </authorList>
    </citation>
    <scope>NUCLEOTIDE SEQUENCE [LARGE SCALE GENOMIC DNA]</scope>
    <source>
        <strain evidence="2 3">13 TAL-140 K3</strain>
    </source>
</reference>
<organism evidence="2 3">
    <name type="scientific">Edwardsiella ictaluri</name>
    <dbReference type="NCBI Taxonomy" id="67780"/>
    <lineage>
        <taxon>Bacteria</taxon>
        <taxon>Pseudomonadati</taxon>
        <taxon>Pseudomonadota</taxon>
        <taxon>Gammaproteobacteria</taxon>
        <taxon>Enterobacterales</taxon>
        <taxon>Hafniaceae</taxon>
        <taxon>Edwardsiella</taxon>
    </lineage>
</organism>
<keyword evidence="1" id="KW-0812">Transmembrane</keyword>
<feature type="transmembrane region" description="Helical" evidence="1">
    <location>
        <begin position="65"/>
        <end position="87"/>
    </location>
</feature>
<keyword evidence="1" id="KW-0472">Membrane</keyword>